<feature type="binding site" evidence="7">
    <location>
        <position position="112"/>
    </location>
    <ligand>
        <name>oxalate</name>
        <dbReference type="ChEBI" id="CHEBI:30623"/>
    </ligand>
</feature>
<evidence type="ECO:0000256" key="7">
    <source>
        <dbReference type="PIRSR" id="PIRSR601929-1"/>
    </source>
</evidence>
<keyword evidence="9" id="KW-1015">Disulfide bond</keyword>
<dbReference type="HOGENOM" id="CLU_015790_0_3_1"/>
<sequence>MALNTFLVALTFLSSARIFSLVEAADPDPLQDFCIPSNTLIEGSPCKPYSQVTSKDFYSSLLRTNTDTTNTLNPLFNFSQAIVTTFPALNTMGLSMARIYLGPKGVARTHTHPRASELVYVEKGVVEAGFVDTNNKLFAHKMRASDLFVIPRGVLHYVVNVGREQAIVLAVLNSQNPSFQIPSFALFGPKLPYEVLEASFSLNRTTIDALHEIYKNVIA</sequence>
<accession>D8QTZ4</accession>
<feature type="signal peptide" evidence="10">
    <location>
        <begin position="1"/>
        <end position="24"/>
    </location>
</feature>
<evidence type="ECO:0000313" key="12">
    <source>
        <dbReference type="EMBL" id="EFJ36731.1"/>
    </source>
</evidence>
<keyword evidence="10" id="KW-0732">Signal</keyword>
<dbReference type="OrthoDB" id="1921208at2759"/>
<dbReference type="SUPFAM" id="SSF51182">
    <property type="entry name" value="RmlC-like cupins"/>
    <property type="match status" value="1"/>
</dbReference>
<feature type="chain" id="PRO_5019616911" description="Germin-like protein" evidence="10">
    <location>
        <begin position="25"/>
        <end position="219"/>
    </location>
</feature>
<dbReference type="Pfam" id="PF00190">
    <property type="entry name" value="Cupin_1"/>
    <property type="match status" value="1"/>
</dbReference>
<dbReference type="InterPro" id="IPR014710">
    <property type="entry name" value="RmlC-like_jellyroll"/>
</dbReference>
<evidence type="ECO:0000256" key="9">
    <source>
        <dbReference type="PIRSR" id="PIRSR601929-3"/>
    </source>
</evidence>
<gene>
    <name evidence="12" type="ORF">SELMODRAFT_76283</name>
</gene>
<dbReference type="AlphaFoldDB" id="D8QTZ4"/>
<evidence type="ECO:0000259" key="11">
    <source>
        <dbReference type="SMART" id="SM00835"/>
    </source>
</evidence>
<dbReference type="KEGG" id="smo:SELMODRAFT_76283"/>
<keyword evidence="13" id="KW-1185">Reference proteome</keyword>
<dbReference type="PROSITE" id="PS00725">
    <property type="entry name" value="GERMIN"/>
    <property type="match status" value="1"/>
</dbReference>
<feature type="binding site" evidence="8">
    <location>
        <position position="112"/>
    </location>
    <ligand>
        <name>Mn(2+)</name>
        <dbReference type="ChEBI" id="CHEBI:29035"/>
    </ligand>
</feature>
<dbReference type="InterPro" id="IPR019780">
    <property type="entry name" value="Germin_Mn-BS"/>
</dbReference>
<dbReference type="GO" id="GO:0030145">
    <property type="term" value="F:manganese ion binding"/>
    <property type="evidence" value="ECO:0007669"/>
    <property type="project" value="UniProtKB-UniRule"/>
</dbReference>
<dbReference type="Gramene" id="EFJ36731">
    <property type="protein sequence ID" value="EFJ36731"/>
    <property type="gene ID" value="SELMODRAFT_76283"/>
</dbReference>
<keyword evidence="6 7" id="KW-0464">Manganese</keyword>
<dbReference type="EMBL" id="GL377566">
    <property type="protein sequence ID" value="EFJ36731.1"/>
    <property type="molecule type" value="Genomic_DNA"/>
</dbReference>
<dbReference type="CDD" id="cd02241">
    <property type="entry name" value="cupin_OxOx"/>
    <property type="match status" value="1"/>
</dbReference>
<evidence type="ECO:0000256" key="6">
    <source>
        <dbReference type="ARBA" id="ARBA00023211"/>
    </source>
</evidence>
<evidence type="ECO:0000256" key="3">
    <source>
        <dbReference type="ARBA" id="ARBA00022523"/>
    </source>
</evidence>
<feature type="binding site" evidence="8">
    <location>
        <position position="110"/>
    </location>
    <ligand>
        <name>Mn(2+)</name>
        <dbReference type="ChEBI" id="CHEBI:29035"/>
    </ligand>
</feature>
<evidence type="ECO:0000313" key="13">
    <source>
        <dbReference type="Proteomes" id="UP000001514"/>
    </source>
</evidence>
<dbReference type="Proteomes" id="UP000001514">
    <property type="component" value="Unassembled WGS sequence"/>
</dbReference>
<dbReference type="PRINTS" id="PR00325">
    <property type="entry name" value="GERMIN"/>
</dbReference>
<organism evidence="13">
    <name type="scientific">Selaginella moellendorffii</name>
    <name type="common">Spikemoss</name>
    <dbReference type="NCBI Taxonomy" id="88036"/>
    <lineage>
        <taxon>Eukaryota</taxon>
        <taxon>Viridiplantae</taxon>
        <taxon>Streptophyta</taxon>
        <taxon>Embryophyta</taxon>
        <taxon>Tracheophyta</taxon>
        <taxon>Lycopodiopsida</taxon>
        <taxon>Selaginellales</taxon>
        <taxon>Selaginellaceae</taxon>
        <taxon>Selaginella</taxon>
    </lineage>
</organism>
<dbReference type="GO" id="GO:0048046">
    <property type="term" value="C:apoplast"/>
    <property type="evidence" value="ECO:0007669"/>
    <property type="project" value="UniProtKB-SubCell"/>
</dbReference>
<evidence type="ECO:0000256" key="5">
    <source>
        <dbReference type="ARBA" id="ARBA00022723"/>
    </source>
</evidence>
<dbReference type="SMART" id="SM00835">
    <property type="entry name" value="Cupin_1"/>
    <property type="match status" value="1"/>
</dbReference>
<dbReference type="InterPro" id="IPR001929">
    <property type="entry name" value="Germin"/>
</dbReference>
<feature type="binding site" evidence="8">
    <location>
        <position position="117"/>
    </location>
    <ligand>
        <name>Mn(2+)</name>
        <dbReference type="ChEBI" id="CHEBI:29035"/>
    </ligand>
</feature>
<feature type="domain" description="Cupin type-1" evidence="11">
    <location>
        <begin position="76"/>
        <end position="208"/>
    </location>
</feature>
<comment type="similarity">
    <text evidence="2 10">Belongs to the germin family.</text>
</comment>
<dbReference type="Gene3D" id="2.60.120.10">
    <property type="entry name" value="Jelly Rolls"/>
    <property type="match status" value="1"/>
</dbReference>
<evidence type="ECO:0000256" key="4">
    <source>
        <dbReference type="ARBA" id="ARBA00022525"/>
    </source>
</evidence>
<evidence type="ECO:0000256" key="1">
    <source>
        <dbReference type="ARBA" id="ARBA00004271"/>
    </source>
</evidence>
<dbReference type="OMA" id="KAFRIDE"/>
<name>D8QTZ4_SELML</name>
<reference evidence="12 13" key="1">
    <citation type="journal article" date="2011" name="Science">
        <title>The Selaginella genome identifies genetic changes associated with the evolution of vascular plants.</title>
        <authorList>
            <person name="Banks J.A."/>
            <person name="Nishiyama T."/>
            <person name="Hasebe M."/>
            <person name="Bowman J.L."/>
            <person name="Gribskov M."/>
            <person name="dePamphilis C."/>
            <person name="Albert V.A."/>
            <person name="Aono N."/>
            <person name="Aoyama T."/>
            <person name="Ambrose B.A."/>
            <person name="Ashton N.W."/>
            <person name="Axtell M.J."/>
            <person name="Barker E."/>
            <person name="Barker M.S."/>
            <person name="Bennetzen J.L."/>
            <person name="Bonawitz N.D."/>
            <person name="Chapple C."/>
            <person name="Cheng C."/>
            <person name="Correa L.G."/>
            <person name="Dacre M."/>
            <person name="DeBarry J."/>
            <person name="Dreyer I."/>
            <person name="Elias M."/>
            <person name="Engstrom E.M."/>
            <person name="Estelle M."/>
            <person name="Feng L."/>
            <person name="Finet C."/>
            <person name="Floyd S.K."/>
            <person name="Frommer W.B."/>
            <person name="Fujita T."/>
            <person name="Gramzow L."/>
            <person name="Gutensohn M."/>
            <person name="Harholt J."/>
            <person name="Hattori M."/>
            <person name="Heyl A."/>
            <person name="Hirai T."/>
            <person name="Hiwatashi Y."/>
            <person name="Ishikawa M."/>
            <person name="Iwata M."/>
            <person name="Karol K.G."/>
            <person name="Koehler B."/>
            <person name="Kolukisaoglu U."/>
            <person name="Kubo M."/>
            <person name="Kurata T."/>
            <person name="Lalonde S."/>
            <person name="Li K."/>
            <person name="Li Y."/>
            <person name="Litt A."/>
            <person name="Lyons E."/>
            <person name="Manning G."/>
            <person name="Maruyama T."/>
            <person name="Michael T.P."/>
            <person name="Mikami K."/>
            <person name="Miyazaki S."/>
            <person name="Morinaga S."/>
            <person name="Murata T."/>
            <person name="Mueller-Roeber B."/>
            <person name="Nelson D.R."/>
            <person name="Obara M."/>
            <person name="Oguri Y."/>
            <person name="Olmstead R.G."/>
            <person name="Onodera N."/>
            <person name="Petersen B.L."/>
            <person name="Pils B."/>
            <person name="Prigge M."/>
            <person name="Rensing S.A."/>
            <person name="Riano-Pachon D.M."/>
            <person name="Roberts A.W."/>
            <person name="Sato Y."/>
            <person name="Scheller H.V."/>
            <person name="Schulz B."/>
            <person name="Schulz C."/>
            <person name="Shakirov E.V."/>
            <person name="Shibagaki N."/>
            <person name="Shinohara N."/>
            <person name="Shippen D.E."/>
            <person name="Soerensen I."/>
            <person name="Sotooka R."/>
            <person name="Sugimoto N."/>
            <person name="Sugita M."/>
            <person name="Sumikawa N."/>
            <person name="Tanurdzic M."/>
            <person name="Theissen G."/>
            <person name="Ulvskov P."/>
            <person name="Wakazuki S."/>
            <person name="Weng J.K."/>
            <person name="Willats W.W."/>
            <person name="Wipf D."/>
            <person name="Wolf P.G."/>
            <person name="Yang L."/>
            <person name="Zimmer A.D."/>
            <person name="Zhu Q."/>
            <person name="Mitros T."/>
            <person name="Hellsten U."/>
            <person name="Loque D."/>
            <person name="Otillar R."/>
            <person name="Salamov A."/>
            <person name="Schmutz J."/>
            <person name="Shapiro H."/>
            <person name="Lindquist E."/>
            <person name="Lucas S."/>
            <person name="Rokhsar D."/>
            <person name="Grigoriev I.V."/>
        </authorList>
    </citation>
    <scope>NUCLEOTIDE SEQUENCE [LARGE SCALE GENOMIC DNA]</scope>
</reference>
<dbReference type="InterPro" id="IPR006045">
    <property type="entry name" value="Cupin_1"/>
</dbReference>
<proteinExistence type="inferred from homology"/>
<feature type="binding site" evidence="7">
    <location>
        <position position="117"/>
    </location>
    <ligand>
        <name>oxalate</name>
        <dbReference type="ChEBI" id="CHEBI:30623"/>
    </ligand>
</feature>
<evidence type="ECO:0000256" key="2">
    <source>
        <dbReference type="ARBA" id="ARBA00007456"/>
    </source>
</evidence>
<evidence type="ECO:0000256" key="8">
    <source>
        <dbReference type="PIRSR" id="PIRSR601929-2"/>
    </source>
</evidence>
<evidence type="ECO:0000256" key="10">
    <source>
        <dbReference type="RuleBase" id="RU366015"/>
    </source>
</evidence>
<feature type="binding site" evidence="8">
    <location>
        <position position="156"/>
    </location>
    <ligand>
        <name>Mn(2+)</name>
        <dbReference type="ChEBI" id="CHEBI:29035"/>
    </ligand>
</feature>
<dbReference type="InterPro" id="IPR011051">
    <property type="entry name" value="RmlC_Cupin_sf"/>
</dbReference>
<protein>
    <recommendedName>
        <fullName evidence="10">Germin-like protein</fullName>
    </recommendedName>
</protein>
<keyword evidence="5 7" id="KW-0479">Metal-binding</keyword>
<keyword evidence="4 10" id="KW-0964">Secreted</keyword>
<keyword evidence="3 10" id="KW-0052">Apoplast</keyword>
<comment type="subcellular location">
    <subcellularLocation>
        <location evidence="1 10">Secreted</location>
        <location evidence="1 10">Extracellular space</location>
        <location evidence="1 10">Apoplast</location>
    </subcellularLocation>
</comment>
<feature type="disulfide bond" evidence="9">
    <location>
        <begin position="34"/>
        <end position="46"/>
    </location>
</feature>
<dbReference type="InParanoid" id="D8QTZ4"/>
<dbReference type="PANTHER" id="PTHR31238">
    <property type="entry name" value="GERMIN-LIKE PROTEIN SUBFAMILY 3 MEMBER 3"/>
    <property type="match status" value="1"/>
</dbReference>